<evidence type="ECO:0000259" key="5">
    <source>
        <dbReference type="SMART" id="SM01360"/>
    </source>
</evidence>
<dbReference type="Proteomes" id="UP001204151">
    <property type="component" value="Unassembled WGS sequence"/>
</dbReference>
<reference evidence="6 7" key="1">
    <citation type="submission" date="2022-08" db="EMBL/GenBank/DDBJ databases">
        <title>Reclassification of Massilia species as members of the genera Telluria, Duganella, Pseudoduganella, Mokoshia gen. nov. and Zemynaea gen. nov. using orthogonal and non-orthogonal genome-based approaches.</title>
        <authorList>
            <person name="Bowman J.P."/>
        </authorList>
    </citation>
    <scope>NUCLEOTIDE SEQUENCE [LARGE SCALE GENOMIC DNA]</scope>
    <source>
        <strain evidence="6 7">JCM 31316</strain>
    </source>
</reference>
<comment type="similarity">
    <text evidence="1">Belongs to the protease inhibitor I39 (alpha-2-macroglobulin) family. Bacterial alpha-2-macroglobulin subfamily.</text>
</comment>
<protein>
    <submittedName>
        <fullName evidence="6">MG2 domain-containing protein</fullName>
    </submittedName>
</protein>
<feature type="domain" description="Alpha-2-macroglobulin" evidence="5">
    <location>
        <begin position="1236"/>
        <end position="1326"/>
    </location>
</feature>
<evidence type="ECO:0000256" key="1">
    <source>
        <dbReference type="ARBA" id="ARBA00010556"/>
    </source>
</evidence>
<dbReference type="InterPro" id="IPR041246">
    <property type="entry name" value="Bact_MG10"/>
</dbReference>
<keyword evidence="3" id="KW-0732">Signal</keyword>
<dbReference type="PANTHER" id="PTHR40094:SF1">
    <property type="entry name" value="UBIQUITIN DOMAIN-CONTAINING PROTEIN"/>
    <property type="match status" value="1"/>
</dbReference>
<dbReference type="InterPro" id="IPR001599">
    <property type="entry name" value="Macroglobln_a2"/>
</dbReference>
<evidence type="ECO:0000313" key="6">
    <source>
        <dbReference type="EMBL" id="MCS0584686.1"/>
    </source>
</evidence>
<dbReference type="PROSITE" id="PS51257">
    <property type="entry name" value="PROKAR_LIPOPROTEIN"/>
    <property type="match status" value="1"/>
</dbReference>
<dbReference type="RefSeq" id="WP_258819234.1">
    <property type="nucleotide sequence ID" value="NZ_JANUGW010000024.1"/>
</dbReference>
<feature type="chain" id="PRO_5045799150" evidence="3">
    <location>
        <begin position="26"/>
        <end position="1902"/>
    </location>
</feature>
<dbReference type="Pfam" id="PF01835">
    <property type="entry name" value="MG2"/>
    <property type="match status" value="1"/>
</dbReference>
<proteinExistence type="inferred from homology"/>
<organism evidence="6 7">
    <name type="scientific">Massilia pinisoli</name>
    <dbReference type="NCBI Taxonomy" id="1772194"/>
    <lineage>
        <taxon>Bacteria</taxon>
        <taxon>Pseudomonadati</taxon>
        <taxon>Pseudomonadota</taxon>
        <taxon>Betaproteobacteria</taxon>
        <taxon>Burkholderiales</taxon>
        <taxon>Oxalobacteraceae</taxon>
        <taxon>Telluria group</taxon>
        <taxon>Massilia</taxon>
    </lineage>
</organism>
<dbReference type="InterPro" id="IPR008930">
    <property type="entry name" value="Terpenoid_cyclase/PrenylTrfase"/>
</dbReference>
<dbReference type="SMART" id="SM01360">
    <property type="entry name" value="A2M"/>
    <property type="match status" value="1"/>
</dbReference>
<evidence type="ECO:0000259" key="4">
    <source>
        <dbReference type="SMART" id="SM01359"/>
    </source>
</evidence>
<dbReference type="EMBL" id="JANUGW010000024">
    <property type="protein sequence ID" value="MCS0584686.1"/>
    <property type="molecule type" value="Genomic_DNA"/>
</dbReference>
<evidence type="ECO:0000256" key="3">
    <source>
        <dbReference type="SAM" id="SignalP"/>
    </source>
</evidence>
<evidence type="ECO:0000313" key="7">
    <source>
        <dbReference type="Proteomes" id="UP001204151"/>
    </source>
</evidence>
<dbReference type="Pfam" id="PF17973">
    <property type="entry name" value="bMG10"/>
    <property type="match status" value="1"/>
</dbReference>
<accession>A0ABT1ZXX7</accession>
<dbReference type="InterPro" id="IPR011625">
    <property type="entry name" value="A2M_N_BRD"/>
</dbReference>
<feature type="signal peptide" evidence="3">
    <location>
        <begin position="1"/>
        <end position="25"/>
    </location>
</feature>
<dbReference type="InterPro" id="IPR013783">
    <property type="entry name" value="Ig-like_fold"/>
</dbReference>
<name>A0ABT1ZXX7_9BURK</name>
<dbReference type="SMART" id="SM01359">
    <property type="entry name" value="A2M_N_2"/>
    <property type="match status" value="1"/>
</dbReference>
<dbReference type="InterPro" id="IPR002890">
    <property type="entry name" value="MG2"/>
</dbReference>
<dbReference type="Gene3D" id="2.60.40.1930">
    <property type="match status" value="1"/>
</dbReference>
<dbReference type="PANTHER" id="PTHR40094">
    <property type="entry name" value="ALPHA-2-MACROGLOBULIN HOMOLOG"/>
    <property type="match status" value="1"/>
</dbReference>
<gene>
    <name evidence="6" type="ORF">NX784_24170</name>
</gene>
<dbReference type="Pfam" id="PF07703">
    <property type="entry name" value="A2M_BRD"/>
    <property type="match status" value="1"/>
</dbReference>
<feature type="domain" description="Alpha-2-macroglobulin bait region" evidence="4">
    <location>
        <begin position="961"/>
        <end position="1112"/>
    </location>
</feature>
<dbReference type="Gene3D" id="2.60.40.10">
    <property type="entry name" value="Immunoglobulins"/>
    <property type="match status" value="1"/>
</dbReference>
<keyword evidence="7" id="KW-1185">Reference proteome</keyword>
<dbReference type="Pfam" id="PF11974">
    <property type="entry name" value="bMG3"/>
    <property type="match status" value="1"/>
</dbReference>
<comment type="caution">
    <text evidence="6">The sequence shown here is derived from an EMBL/GenBank/DDBJ whole genome shotgun (WGS) entry which is preliminary data.</text>
</comment>
<feature type="region of interest" description="Disordered" evidence="2">
    <location>
        <begin position="1172"/>
        <end position="1192"/>
    </location>
</feature>
<dbReference type="Pfam" id="PF00207">
    <property type="entry name" value="A2M"/>
    <property type="match status" value="1"/>
</dbReference>
<dbReference type="InterPro" id="IPR021868">
    <property type="entry name" value="Alpha_2_Macroglob_MG3"/>
</dbReference>
<dbReference type="InterPro" id="IPR051802">
    <property type="entry name" value="YfhM-like"/>
</dbReference>
<dbReference type="SUPFAM" id="SSF48239">
    <property type="entry name" value="Terpenoid cyclases/Protein prenyltransferases"/>
    <property type="match status" value="1"/>
</dbReference>
<evidence type="ECO:0000256" key="2">
    <source>
        <dbReference type="SAM" id="MobiDB-lite"/>
    </source>
</evidence>
<sequence length="1902" mass="204245">MPSFRPHLAHAVLAIATLACVPALAATTVVDVGPAKTQRDVRQVRIRFSDDVAALGNDRAGDAATVACSDPDLKAVGHWIDARNWVGEFARALPDGVACIVRPLPVSDLKGQPVAMPAPWRFDTGGPLAAIRFFQSPLKANLALEEPVAMFAPSAPVDPASLAHLACNVNGAAQPVSVLAGAQAQDVIDRYRKANPRAESRQDWVVARCGSQAWPNDADVTWVWGKDIRSRYDVAHSLDQTFRLRVRPPLTVSVECTVMAGTPGCDPRGPVTFEFSEKMTLPADDAIALVGGAGRRYPVKHASGYAYDANRFQTDALMAEGEQLAPVLDKPLTDMTGRTIRTVTPQKTPLVVSHLPAYAAMAQQQGVIPWKPGRQARWALALRNTEPKVGVRAWHLDGARDRNAALLALHRSAALDGLRTTSNAPHQPAFARSAALLDEVGARAASMHVDQQVVPSGRALELAPVTLSGYGTWLVEVDSPRYRARLAADAKALAARYPGPNGARQLDSARLALVQLTNLRIHARLSDRYPSLVWVTAIDSAAPQADTLVDVHDCRGTRLFSGRTDAQGRLRIAQPLAPPTCGDASDGLWFVARHGADVAVLQHRPGLPHTEAPRQIVHAILDRTLLSPGETLSMQAVARLPDANGYTVPHAQTGKLRIVDASGAKVHEAPLAFDARGSALHQWRVPPGARLGTYDYMIFGDDGRQVGWGTFQVEAFRLPVFEARLNAHVTGEGKAPAVDLAGSLAFLAGGSAANQPVVVRGRYTAGAADPVPGYGFADMSRPPIDPPSFAERRATLDLAGRYHAKVDVPVLDTPLTLHAEMEFADPNGETNVQPADVAVWPRARKVGLAVRRGTVADSASISVIVVDAANHPVPGQVVTVDAARAHYVRGIDWRGYWSEEPGARIPACTARTDEHGKAQCTVPWTGRTANEWLFRAAAPDASSGTALVHPGLFRWGSQESAIALADEHEPEAGQPVKLRLRPPFLPATALLTVEREGVLASHVLAVTSADEEIMLPSEPEFAPGVRLVAQFVRAADGVRDDIDPDAELEHDGTLDLHFARASHELDVEVTLDRATARPGDTVQADVRVRHAGAGAAGARVTLVAVDDALNLLKPNDTWALMDSFWRDRYIVMGNAHSILTLQRSFPFGPIARAWPELESLLQRYAARTSNESRGMAEAAAPAPAPPASEKPVVVTGQRAVGVTMDRNRGPLQDLVVAEDVGALPGMGAPRADFSSLAMWKADVQLDQDGHARVAIPLPDSLTRWRIVALAMDGADSYGIGKATVRTRKELQMLSGLPPVVRGGDELDQKITLRNDSDRALTVRVRAEASAGASSPLERAVTLPARASQSVSWRVRVPTGVDRIDWRIAARADRGEESDALLVTQRVTGMPVTVRDSMLVRVDHARSVPVALPHDALPGLGGVTVQWTGSPGAAAVAGAQAWMAAYPYRCMEQMVSMAVVSGDVEAWNAAMDKLPQHLAANGLVEYFPDTPGSDVLTAYLLDMSAATGWPLPGNARDRMETGLRNVLAHPDLAQWPYDLGLLDRRLALQAALGATVRAADAVVPKNLDALPTIALLDWVRYVLTTPDDALRRERLDSAAASLRNRYDLQGTRLRWRGDGSQQRWWMMWTGDVVAARTALLVQQWAQSDARWRDDVPRMILSLVDVQANGHWNTTVANAWAVVALRRLALASDGAPVTGTSTATLGTQSVARAWPDPAPALLSLPGDGTGAALALDHKGTGAPWATVQVKAATRTEHTIAHGLAVSKTIAPVQQRVPGRWSEGDVMRVTLHIVSHGDNGWLAIDDPIPSGATILGKGLGGESLTAQLKDVAARVPWMARPTYVERGSDSYRAYYARVTAGEWDLSYTVRLNNAGSFRFPATRVEAMYAPEIFGEAPNVNLDVAQ</sequence>